<name>A0ABN2JXR1_9ACTN</name>
<gene>
    <name evidence="1" type="ORF">GCM10009681_12200</name>
</gene>
<organism evidence="1 2">
    <name type="scientific">Luedemannella helvata</name>
    <dbReference type="NCBI Taxonomy" id="349315"/>
    <lineage>
        <taxon>Bacteria</taxon>
        <taxon>Bacillati</taxon>
        <taxon>Actinomycetota</taxon>
        <taxon>Actinomycetes</taxon>
        <taxon>Micromonosporales</taxon>
        <taxon>Micromonosporaceae</taxon>
        <taxon>Luedemannella</taxon>
    </lineage>
</organism>
<dbReference type="SUPFAM" id="SSF53901">
    <property type="entry name" value="Thiolase-like"/>
    <property type="match status" value="1"/>
</dbReference>
<comment type="caution">
    <text evidence="1">The sequence shown here is derived from an EMBL/GenBank/DDBJ whole genome shotgun (WGS) entry which is preliminary data.</text>
</comment>
<sequence>MTGIWTAGGVDRHSPGGLTLRAVARRSFAGQAAIGADPAHRERLRAYLSDLVRPAGLDLRTDVLDRGHSYGEMAEALLGPVLGDDRSVDLIVLAHAIPDVTPGRATAAYLSHLCPGNRMAFAVCDQGTAAPFTGLKIISEYARTGGCPRALLLILEQATLPYDAPPATPVPDGHTGVALLWEANGGSVPLMDGLRQRPRVAPDEVAQALREDLAVSAAPTVIVNATLAAACGRGGLPASARVAPPGMPTTGVWWALGAALARERGPVMLADYEPVLGYLSTCVVSDRP</sequence>
<protein>
    <submittedName>
        <fullName evidence="1">Uncharacterized protein</fullName>
    </submittedName>
</protein>
<evidence type="ECO:0000313" key="2">
    <source>
        <dbReference type="Proteomes" id="UP001500655"/>
    </source>
</evidence>
<dbReference type="Proteomes" id="UP001500655">
    <property type="component" value="Unassembled WGS sequence"/>
</dbReference>
<dbReference type="EMBL" id="BAAALS010000004">
    <property type="protein sequence ID" value="GAA1742907.1"/>
    <property type="molecule type" value="Genomic_DNA"/>
</dbReference>
<dbReference type="RefSeq" id="WP_344077751.1">
    <property type="nucleotide sequence ID" value="NZ_BAAALS010000004.1"/>
</dbReference>
<proteinExistence type="predicted"/>
<evidence type="ECO:0000313" key="1">
    <source>
        <dbReference type="EMBL" id="GAA1742907.1"/>
    </source>
</evidence>
<keyword evidence="2" id="KW-1185">Reference proteome</keyword>
<accession>A0ABN2JXR1</accession>
<dbReference type="InterPro" id="IPR016039">
    <property type="entry name" value="Thiolase-like"/>
</dbReference>
<reference evidence="2" key="1">
    <citation type="journal article" date="2019" name="Int. J. Syst. Evol. Microbiol.">
        <title>The Global Catalogue of Microorganisms (GCM) 10K type strain sequencing project: providing services to taxonomists for standard genome sequencing and annotation.</title>
        <authorList>
            <consortium name="The Broad Institute Genomics Platform"/>
            <consortium name="The Broad Institute Genome Sequencing Center for Infectious Disease"/>
            <person name="Wu L."/>
            <person name="Ma J."/>
        </authorList>
    </citation>
    <scope>NUCLEOTIDE SEQUENCE [LARGE SCALE GENOMIC DNA]</scope>
    <source>
        <strain evidence="2">JCM 13249</strain>
    </source>
</reference>